<gene>
    <name evidence="5" type="ORF">G5V65_17950</name>
</gene>
<dbReference type="InterPro" id="IPR027417">
    <property type="entry name" value="P-loop_NTPase"/>
</dbReference>
<dbReference type="SUPFAM" id="SSF52540">
    <property type="entry name" value="P-loop containing nucleoside triphosphate hydrolases"/>
    <property type="match status" value="1"/>
</dbReference>
<keyword evidence="2" id="KW-0547">Nucleotide-binding</keyword>
<dbReference type="SMART" id="SM00382">
    <property type="entry name" value="AAA"/>
    <property type="match status" value="1"/>
</dbReference>
<reference evidence="5 6" key="1">
    <citation type="submission" date="2020-02" db="EMBL/GenBank/DDBJ databases">
        <title>Rhodobacter translucens sp. nov., a novel bacterium isolated from activated sludge.</title>
        <authorList>
            <person name="Liu J."/>
        </authorList>
    </citation>
    <scope>NUCLEOTIDE SEQUENCE [LARGE SCALE GENOMIC DNA]</scope>
    <source>
        <strain evidence="5 6">HX-7-19</strain>
    </source>
</reference>
<evidence type="ECO:0000256" key="2">
    <source>
        <dbReference type="ARBA" id="ARBA00022741"/>
    </source>
</evidence>
<sequence length="217" mass="22791">MTGTLTLDHLTITLGPRRLVALTLSIKAGEVATIMGPSGSGKSTALAAITGTLAAEFTRTGRILLNGKDISEEPTRRRGIGLMFQDPVLFPHLSVGGNLAFALPTHVRGRAARQARIEEALASAGLKGHADRDPATLSGGQKARVALLRTLLAEPSALLLDEPFSRLDADLRAQIRAFTFDRARQAGIPTLLVTHDAEDARAAGGPVLSPLGETLPL</sequence>
<dbReference type="AlphaFoldDB" id="A0A6M1TWQ4"/>
<organism evidence="5 6">
    <name type="scientific">Paragemmobacter kunshanensis</name>
    <dbReference type="NCBI Taxonomy" id="2583234"/>
    <lineage>
        <taxon>Bacteria</taxon>
        <taxon>Pseudomonadati</taxon>
        <taxon>Pseudomonadota</taxon>
        <taxon>Alphaproteobacteria</taxon>
        <taxon>Rhodobacterales</taxon>
        <taxon>Paracoccaceae</taxon>
        <taxon>Paragemmobacter</taxon>
    </lineage>
</organism>
<dbReference type="InterPro" id="IPR017871">
    <property type="entry name" value="ABC_transporter-like_CS"/>
</dbReference>
<evidence type="ECO:0000259" key="4">
    <source>
        <dbReference type="PROSITE" id="PS50893"/>
    </source>
</evidence>
<evidence type="ECO:0000256" key="3">
    <source>
        <dbReference type="ARBA" id="ARBA00022840"/>
    </source>
</evidence>
<dbReference type="EMBL" id="JAALFE010000023">
    <property type="protein sequence ID" value="NGQ92778.1"/>
    <property type="molecule type" value="Genomic_DNA"/>
</dbReference>
<keyword evidence="1" id="KW-0813">Transport</keyword>
<dbReference type="InterPro" id="IPR003439">
    <property type="entry name" value="ABC_transporter-like_ATP-bd"/>
</dbReference>
<dbReference type="PROSITE" id="PS00211">
    <property type="entry name" value="ABC_TRANSPORTER_1"/>
    <property type="match status" value="1"/>
</dbReference>
<dbReference type="RefSeq" id="WP_165052881.1">
    <property type="nucleotide sequence ID" value="NZ_JAALFE010000023.1"/>
</dbReference>
<dbReference type="PANTHER" id="PTHR42781:SF4">
    <property type="entry name" value="SPERMIDINE_PUTRESCINE IMPORT ATP-BINDING PROTEIN POTA"/>
    <property type="match status" value="1"/>
</dbReference>
<comment type="caution">
    <text evidence="5">The sequence shown here is derived from an EMBL/GenBank/DDBJ whole genome shotgun (WGS) entry which is preliminary data.</text>
</comment>
<dbReference type="InterPro" id="IPR003593">
    <property type="entry name" value="AAA+_ATPase"/>
</dbReference>
<dbReference type="InterPro" id="IPR050093">
    <property type="entry name" value="ABC_SmlMolc_Importer"/>
</dbReference>
<dbReference type="GO" id="GO:0016887">
    <property type="term" value="F:ATP hydrolysis activity"/>
    <property type="evidence" value="ECO:0007669"/>
    <property type="project" value="InterPro"/>
</dbReference>
<evidence type="ECO:0000256" key="1">
    <source>
        <dbReference type="ARBA" id="ARBA00022448"/>
    </source>
</evidence>
<feature type="domain" description="ABC transporter" evidence="4">
    <location>
        <begin position="4"/>
        <end position="215"/>
    </location>
</feature>
<dbReference type="PROSITE" id="PS50893">
    <property type="entry name" value="ABC_TRANSPORTER_2"/>
    <property type="match status" value="1"/>
</dbReference>
<keyword evidence="6" id="KW-1185">Reference proteome</keyword>
<accession>A0A6M1TWQ4</accession>
<dbReference type="Proteomes" id="UP000474758">
    <property type="component" value="Unassembled WGS sequence"/>
</dbReference>
<proteinExistence type="predicted"/>
<evidence type="ECO:0000313" key="6">
    <source>
        <dbReference type="Proteomes" id="UP000474758"/>
    </source>
</evidence>
<dbReference type="PANTHER" id="PTHR42781">
    <property type="entry name" value="SPERMIDINE/PUTRESCINE IMPORT ATP-BINDING PROTEIN POTA"/>
    <property type="match status" value="1"/>
</dbReference>
<evidence type="ECO:0000313" key="5">
    <source>
        <dbReference type="EMBL" id="NGQ92778.1"/>
    </source>
</evidence>
<dbReference type="Pfam" id="PF00005">
    <property type="entry name" value="ABC_tran"/>
    <property type="match status" value="1"/>
</dbReference>
<name>A0A6M1TWQ4_9RHOB</name>
<dbReference type="GO" id="GO:0005524">
    <property type="term" value="F:ATP binding"/>
    <property type="evidence" value="ECO:0007669"/>
    <property type="project" value="UniProtKB-KW"/>
</dbReference>
<keyword evidence="3 5" id="KW-0067">ATP-binding</keyword>
<dbReference type="Gene3D" id="3.40.50.300">
    <property type="entry name" value="P-loop containing nucleotide triphosphate hydrolases"/>
    <property type="match status" value="1"/>
</dbReference>
<protein>
    <submittedName>
        <fullName evidence="5">ATP-binding cassette domain-containing protein</fullName>
    </submittedName>
</protein>